<accession>A0A7G6WZK2</accession>
<proteinExistence type="predicted"/>
<sequence length="259" mass="27036">MRWSRSGSGGYGPEMTGAPSNDPQRPAWPVPPGRCDNLAVRILIAALALALVTGCSSEDTSTPRSESTPTVTPRSSPAVLSSSTAAPDACDLLTASEIAPLMDDAGQAKPGLKGGLPNCQWESPDGRFVQVVGIDASEWARSIPEIVRALQASGQFSDAENMRKLRAAAKLVEAGQDLDAHEACSLFSQMVELQGQPPKTSLAVSVLPTRANPKAVSGQMCSVGTYTSVMVADAKGLNGPLPINGVTAMTKLAHRRAMR</sequence>
<dbReference type="KEGG" id="kqi:F1D05_17695"/>
<evidence type="ECO:0000256" key="1">
    <source>
        <dbReference type="SAM" id="MobiDB-lite"/>
    </source>
</evidence>
<dbReference type="Proteomes" id="UP000515563">
    <property type="component" value="Chromosome"/>
</dbReference>
<keyword evidence="3" id="KW-1185">Reference proteome</keyword>
<feature type="region of interest" description="Disordered" evidence="1">
    <location>
        <begin position="1"/>
        <end position="30"/>
    </location>
</feature>
<evidence type="ECO:0000313" key="2">
    <source>
        <dbReference type="EMBL" id="QNE19417.1"/>
    </source>
</evidence>
<evidence type="ECO:0000313" key="3">
    <source>
        <dbReference type="Proteomes" id="UP000515563"/>
    </source>
</evidence>
<organism evidence="2 3">
    <name type="scientific">Kribbella qitaiheensis</name>
    <dbReference type="NCBI Taxonomy" id="1544730"/>
    <lineage>
        <taxon>Bacteria</taxon>
        <taxon>Bacillati</taxon>
        <taxon>Actinomycetota</taxon>
        <taxon>Actinomycetes</taxon>
        <taxon>Propionibacteriales</taxon>
        <taxon>Kribbellaceae</taxon>
        <taxon>Kribbella</taxon>
    </lineage>
</organism>
<protein>
    <submittedName>
        <fullName evidence="2">DUF3558 domain-containing protein</fullName>
    </submittedName>
</protein>
<reference evidence="3" key="1">
    <citation type="submission" date="2019-09" db="EMBL/GenBank/DDBJ databases">
        <title>Antimicrobial potential of Antarctic Bacteria.</title>
        <authorList>
            <person name="Benaud N."/>
            <person name="Edwards R.J."/>
            <person name="Ferrari B.C."/>
        </authorList>
    </citation>
    <scope>NUCLEOTIDE SEQUENCE [LARGE SCALE GENOMIC DNA]</scope>
    <source>
        <strain evidence="3">SPB151</strain>
    </source>
</reference>
<reference evidence="2 3" key="2">
    <citation type="journal article" date="2020" name="Microbiol. Resour. Announc.">
        <title>Antarctic desert soil bacteria exhibit high novel natural product potential, evaluated through long-read genome sequencing and comparative genomics.</title>
        <authorList>
            <person name="Benaud N."/>
            <person name="Edwards R.J."/>
            <person name="Amos T.G."/>
            <person name="D'Agostino P.M."/>
            <person name="Gutierrez-Chavez C."/>
            <person name="Montgomery K."/>
            <person name="Nicetic I."/>
            <person name="Ferrari B.C."/>
        </authorList>
    </citation>
    <scope>NUCLEOTIDE SEQUENCE [LARGE SCALE GENOMIC DNA]</scope>
    <source>
        <strain evidence="2 3">SPB151</strain>
    </source>
</reference>
<gene>
    <name evidence="2" type="ORF">F1D05_17695</name>
</gene>
<feature type="region of interest" description="Disordered" evidence="1">
    <location>
        <begin position="55"/>
        <end position="83"/>
    </location>
</feature>
<dbReference type="EMBL" id="CP043661">
    <property type="protein sequence ID" value="QNE19417.1"/>
    <property type="molecule type" value="Genomic_DNA"/>
</dbReference>
<dbReference type="AlphaFoldDB" id="A0A7G6WZK2"/>
<name>A0A7G6WZK2_9ACTN</name>